<evidence type="ECO:0000313" key="1">
    <source>
        <dbReference type="EMBL" id="GJT32737.1"/>
    </source>
</evidence>
<dbReference type="EMBL" id="BQNB010014817">
    <property type="protein sequence ID" value="GJT32737.1"/>
    <property type="molecule type" value="Genomic_DNA"/>
</dbReference>
<reference evidence="1" key="1">
    <citation type="journal article" date="2022" name="Int. J. Mol. Sci.">
        <title>Draft Genome of Tanacetum Coccineum: Genomic Comparison of Closely Related Tanacetum-Family Plants.</title>
        <authorList>
            <person name="Yamashiro T."/>
            <person name="Shiraishi A."/>
            <person name="Nakayama K."/>
            <person name="Satake H."/>
        </authorList>
    </citation>
    <scope>NUCLEOTIDE SEQUENCE</scope>
</reference>
<protein>
    <recommendedName>
        <fullName evidence="3">MAK10-like protein</fullName>
    </recommendedName>
</protein>
<sequence>MGDENPIRTLEDYSKPSHEGYRNTIELPVGNNMVPLRSDTIRLVQNGWSFHGLRSEDPNQHLKDFLKLVDSLDDIQRVENKAKNDNFRVTFDDVFTFIEIETKSLIFLDHTIGKSTKLRVQRPRGTTQVVTRGILMIKCQVAGTRYYSYEVAMDGQLGDDTCPKHVIRGCQACVSPRYACIGSVPIIGNNEAVGGWQKDQNTLRSCNMSGG</sequence>
<name>A0ABQ5D1R1_9ASTR</name>
<accession>A0ABQ5D1R1</accession>
<comment type="caution">
    <text evidence="1">The sequence shown here is derived from an EMBL/GenBank/DDBJ whole genome shotgun (WGS) entry which is preliminary data.</text>
</comment>
<keyword evidence="2" id="KW-1185">Reference proteome</keyword>
<evidence type="ECO:0008006" key="3">
    <source>
        <dbReference type="Google" id="ProtNLM"/>
    </source>
</evidence>
<organism evidence="1 2">
    <name type="scientific">Tanacetum coccineum</name>
    <dbReference type="NCBI Taxonomy" id="301880"/>
    <lineage>
        <taxon>Eukaryota</taxon>
        <taxon>Viridiplantae</taxon>
        <taxon>Streptophyta</taxon>
        <taxon>Embryophyta</taxon>
        <taxon>Tracheophyta</taxon>
        <taxon>Spermatophyta</taxon>
        <taxon>Magnoliopsida</taxon>
        <taxon>eudicotyledons</taxon>
        <taxon>Gunneridae</taxon>
        <taxon>Pentapetalae</taxon>
        <taxon>asterids</taxon>
        <taxon>campanulids</taxon>
        <taxon>Asterales</taxon>
        <taxon>Asteraceae</taxon>
        <taxon>Asteroideae</taxon>
        <taxon>Anthemideae</taxon>
        <taxon>Anthemidinae</taxon>
        <taxon>Tanacetum</taxon>
    </lineage>
</organism>
<gene>
    <name evidence="1" type="ORF">Tco_0923156</name>
</gene>
<evidence type="ECO:0000313" key="2">
    <source>
        <dbReference type="Proteomes" id="UP001151760"/>
    </source>
</evidence>
<reference evidence="1" key="2">
    <citation type="submission" date="2022-01" db="EMBL/GenBank/DDBJ databases">
        <authorList>
            <person name="Yamashiro T."/>
            <person name="Shiraishi A."/>
            <person name="Satake H."/>
            <person name="Nakayama K."/>
        </authorList>
    </citation>
    <scope>NUCLEOTIDE SEQUENCE</scope>
</reference>
<dbReference type="Proteomes" id="UP001151760">
    <property type="component" value="Unassembled WGS sequence"/>
</dbReference>
<proteinExistence type="predicted"/>